<accession>A0A1G2FGS3</accession>
<sequence length="151" mass="17000">MNTYAHKPPQAIVLSCIDFRFHEKLKDELKKEKINSFDLLCLAGGAKNLASPSKKIYQQIVIDNIKLAQKLHKIKMVVLCNHIDCGAYLPVGALALPKPTTKRRLAKAGGGSSQFKNIEKEIKFHQAELKKAENLIKKLFPDLRIKVVLLE</sequence>
<dbReference type="InterPro" id="IPR036874">
    <property type="entry name" value="Carbonic_anhydrase_sf"/>
</dbReference>
<comment type="caution">
    <text evidence="1">The sequence shown here is derived from an EMBL/GenBank/DDBJ whole genome shotgun (WGS) entry which is preliminary data.</text>
</comment>
<evidence type="ECO:0008006" key="3">
    <source>
        <dbReference type="Google" id="ProtNLM"/>
    </source>
</evidence>
<organism evidence="1 2">
    <name type="scientific">Candidatus Portnoybacteria bacterium RIFCSPHIGHO2_12_FULL_38_9</name>
    <dbReference type="NCBI Taxonomy" id="1801997"/>
    <lineage>
        <taxon>Bacteria</taxon>
        <taxon>Candidatus Portnoyibacteriota</taxon>
    </lineage>
</organism>
<dbReference type="EMBL" id="MHNB01000013">
    <property type="protein sequence ID" value="OGZ37263.1"/>
    <property type="molecule type" value="Genomic_DNA"/>
</dbReference>
<gene>
    <name evidence="1" type="ORF">A3J64_01360</name>
</gene>
<dbReference type="AlphaFoldDB" id="A0A1G2FGS3"/>
<dbReference type="Proteomes" id="UP000177061">
    <property type="component" value="Unassembled WGS sequence"/>
</dbReference>
<evidence type="ECO:0000313" key="2">
    <source>
        <dbReference type="Proteomes" id="UP000177061"/>
    </source>
</evidence>
<dbReference type="InterPro" id="IPR046871">
    <property type="entry name" value="Pro_CA_2"/>
</dbReference>
<protein>
    <recommendedName>
        <fullName evidence="3">Carbonic anhydrase</fullName>
    </recommendedName>
</protein>
<dbReference type="STRING" id="1801997.A3J64_01360"/>
<dbReference type="GO" id="GO:0008270">
    <property type="term" value="F:zinc ion binding"/>
    <property type="evidence" value="ECO:0007669"/>
    <property type="project" value="InterPro"/>
</dbReference>
<dbReference type="GO" id="GO:0004089">
    <property type="term" value="F:carbonate dehydratase activity"/>
    <property type="evidence" value="ECO:0007669"/>
    <property type="project" value="InterPro"/>
</dbReference>
<evidence type="ECO:0000313" key="1">
    <source>
        <dbReference type="EMBL" id="OGZ37263.1"/>
    </source>
</evidence>
<dbReference type="Pfam" id="PF20393">
    <property type="entry name" value="Pro_CA_2"/>
    <property type="match status" value="1"/>
</dbReference>
<name>A0A1G2FGS3_9BACT</name>
<reference evidence="1 2" key="1">
    <citation type="journal article" date="2016" name="Nat. Commun.">
        <title>Thousands of microbial genomes shed light on interconnected biogeochemical processes in an aquifer system.</title>
        <authorList>
            <person name="Anantharaman K."/>
            <person name="Brown C.T."/>
            <person name="Hug L.A."/>
            <person name="Sharon I."/>
            <person name="Castelle C.J."/>
            <person name="Probst A.J."/>
            <person name="Thomas B.C."/>
            <person name="Singh A."/>
            <person name="Wilkins M.J."/>
            <person name="Karaoz U."/>
            <person name="Brodie E.L."/>
            <person name="Williams K.H."/>
            <person name="Hubbard S.S."/>
            <person name="Banfield J.F."/>
        </authorList>
    </citation>
    <scope>NUCLEOTIDE SEQUENCE [LARGE SCALE GENOMIC DNA]</scope>
</reference>
<proteinExistence type="predicted"/>
<dbReference type="SUPFAM" id="SSF53056">
    <property type="entry name" value="beta-carbonic anhydrase, cab"/>
    <property type="match status" value="1"/>
</dbReference>
<dbReference type="Gene3D" id="3.40.1050.10">
    <property type="entry name" value="Carbonic anhydrase"/>
    <property type="match status" value="1"/>
</dbReference>